<accession>X6NJ53</accession>
<organism evidence="2 3">
    <name type="scientific">Reticulomyxa filosa</name>
    <dbReference type="NCBI Taxonomy" id="46433"/>
    <lineage>
        <taxon>Eukaryota</taxon>
        <taxon>Sar</taxon>
        <taxon>Rhizaria</taxon>
        <taxon>Retaria</taxon>
        <taxon>Foraminifera</taxon>
        <taxon>Monothalamids</taxon>
        <taxon>Reticulomyxidae</taxon>
        <taxon>Reticulomyxa</taxon>
    </lineage>
</organism>
<feature type="transmembrane region" description="Helical" evidence="1">
    <location>
        <begin position="167"/>
        <end position="193"/>
    </location>
</feature>
<reference evidence="2 3" key="1">
    <citation type="journal article" date="2013" name="Curr. Biol.">
        <title>The Genome of the Foraminiferan Reticulomyxa filosa.</title>
        <authorList>
            <person name="Glockner G."/>
            <person name="Hulsmann N."/>
            <person name="Schleicher M."/>
            <person name="Noegel A.A."/>
            <person name="Eichinger L."/>
            <person name="Gallinger C."/>
            <person name="Pawlowski J."/>
            <person name="Sierra R."/>
            <person name="Euteneuer U."/>
            <person name="Pillet L."/>
            <person name="Moustafa A."/>
            <person name="Platzer M."/>
            <person name="Groth M."/>
            <person name="Szafranski K."/>
            <person name="Schliwa M."/>
        </authorList>
    </citation>
    <scope>NUCLEOTIDE SEQUENCE [LARGE SCALE GENOMIC DNA]</scope>
</reference>
<keyword evidence="3" id="KW-1185">Reference proteome</keyword>
<comment type="caution">
    <text evidence="2">The sequence shown here is derived from an EMBL/GenBank/DDBJ whole genome shotgun (WGS) entry which is preliminary data.</text>
</comment>
<keyword evidence="1" id="KW-0812">Transmembrane</keyword>
<dbReference type="Proteomes" id="UP000023152">
    <property type="component" value="Unassembled WGS sequence"/>
</dbReference>
<proteinExistence type="predicted"/>
<sequence length="208" mass="24251">MLLGLGKCICEIVVQNQPVITCPICRSHINKLTQIDNLLSPKIKFRYGHIRLTLFVPFQWQKMTNTKPTTEFLHLLSNLLGISSSKIKIINKAVQCENDNMIWERVSKNSEFVIIASRDKYHENDENFSAVDSHHTLRQRINIFWIQVIYTTKLFFSQVRITNGNEFMAYIFHSLLSIGCFIILLLSFCFLVYTHFSNEEKICVDLSK</sequence>
<name>X6NJ53_RETFI</name>
<dbReference type="AlphaFoldDB" id="X6NJ53"/>
<protein>
    <submittedName>
        <fullName evidence="2">Uncharacterized protein</fullName>
    </submittedName>
</protein>
<evidence type="ECO:0000313" key="2">
    <source>
        <dbReference type="EMBL" id="ETO25774.1"/>
    </source>
</evidence>
<evidence type="ECO:0000256" key="1">
    <source>
        <dbReference type="SAM" id="Phobius"/>
    </source>
</evidence>
<keyword evidence="1" id="KW-1133">Transmembrane helix</keyword>
<keyword evidence="1" id="KW-0472">Membrane</keyword>
<evidence type="ECO:0000313" key="3">
    <source>
        <dbReference type="Proteomes" id="UP000023152"/>
    </source>
</evidence>
<dbReference type="EMBL" id="ASPP01008300">
    <property type="protein sequence ID" value="ETO25774.1"/>
    <property type="molecule type" value="Genomic_DNA"/>
</dbReference>
<gene>
    <name evidence="2" type="ORF">RFI_11364</name>
</gene>